<dbReference type="Pfam" id="PF05136">
    <property type="entry name" value="Phage_portal_2"/>
    <property type="match status" value="1"/>
</dbReference>
<dbReference type="AlphaFoldDB" id="A0A6G2BPX3"/>
<feature type="compositionally biased region" description="Basic and acidic residues" evidence="1">
    <location>
        <begin position="495"/>
        <end position="506"/>
    </location>
</feature>
<dbReference type="InterPro" id="IPR006429">
    <property type="entry name" value="Phage_lambda_portal"/>
</dbReference>
<gene>
    <name evidence="2" type="ORF">GJD85_08005</name>
</gene>
<accession>A0A6G2BPX3</accession>
<dbReference type="EMBL" id="WMIM01000004">
    <property type="protein sequence ID" value="MTF90144.1"/>
    <property type="molecule type" value="Genomic_DNA"/>
</dbReference>
<comment type="caution">
    <text evidence="2">The sequence shown here is derived from an EMBL/GenBank/DDBJ whole genome shotgun (WGS) entry which is preliminary data.</text>
</comment>
<name>A0A6G2BPX3_KLEPN</name>
<dbReference type="GO" id="GO:0005198">
    <property type="term" value="F:structural molecule activity"/>
    <property type="evidence" value="ECO:0007669"/>
    <property type="project" value="InterPro"/>
</dbReference>
<dbReference type="RefSeq" id="WP_155105560.1">
    <property type="nucleotide sequence ID" value="NZ_WMIM01000004.1"/>
</dbReference>
<dbReference type="NCBIfam" id="TIGR01539">
    <property type="entry name" value="portal_lambda"/>
    <property type="match status" value="1"/>
</dbReference>
<organism evidence="2">
    <name type="scientific">Klebsiella pneumoniae</name>
    <dbReference type="NCBI Taxonomy" id="573"/>
    <lineage>
        <taxon>Bacteria</taxon>
        <taxon>Pseudomonadati</taxon>
        <taxon>Pseudomonadota</taxon>
        <taxon>Gammaproteobacteria</taxon>
        <taxon>Enterobacterales</taxon>
        <taxon>Enterobacteriaceae</taxon>
        <taxon>Klebsiella/Raoultella group</taxon>
        <taxon>Klebsiella</taxon>
        <taxon>Klebsiella pneumoniae complex</taxon>
    </lineage>
</organism>
<evidence type="ECO:0000256" key="1">
    <source>
        <dbReference type="SAM" id="MobiDB-lite"/>
    </source>
</evidence>
<sequence length="525" mass="59241">MAWNFFGKKEEPKIELPKQSERMIDGKVPRTAPPLGQDLKRSISAINVGAIVNNAQPKNWGFSNGLSVVNINSIINNFWAIQAATSANLHLKNPIARKYIYANTSGVVGCEGITVRPNVHIGSDEENFETSKILYEEFYKWAEDPRRFSLCGTMDFSKFQQRMEETRAIFGDAFAIVHIIDGTVKLEIIDSMRINTKFNRWLESGNYVSNGIEYELNTGRPIAYYVTQINPIDYSYHIGKWDRITADRMIHLFTANYPNQQRGLPDLMCSAPVLDDLDRFMNAAIQSRQVAASAMAFVTNTQKTTYEGIPDEDDEEGEDDSGITRFDDAYLKGGSIIELEEGQDVKTVTPSATFDALSEFVENQMLLVAMGLDMTTQTLKGDTSNASYSASKLVDKIQQQTFKTKQNNLIISVLKPIYINWLRMEILNNSSPVSNFNPSDFNKLTEAQYTPAKPQSLDPLKDLQFEELAMQLNLKSREQVITEMGFDPRVMQEQINKEQNKDKEEPLNGNSTDATDQGSNTDPDR</sequence>
<dbReference type="GO" id="GO:0019068">
    <property type="term" value="P:virion assembly"/>
    <property type="evidence" value="ECO:0007669"/>
    <property type="project" value="InterPro"/>
</dbReference>
<evidence type="ECO:0000313" key="2">
    <source>
        <dbReference type="EMBL" id="MTF90144.1"/>
    </source>
</evidence>
<reference evidence="2" key="1">
    <citation type="journal article" date="2019" name="PLoS ONE">
        <title>Whole genome sequencing snapshot of multi-drug resistant Klebsiella pneumoniae strains from hospitals and receiving wastewater treatment plants in Southern Romania.</title>
        <authorList>
            <person name="Paraschiv S."/>
            <person name="Surleac M."/>
            <person name="Czobor Barbu I."/>
            <person name="Popa L.I."/>
            <person name="Gheorghe I."/>
            <person name="Otelea D."/>
            <person name="Chifiriuc M.C."/>
        </authorList>
    </citation>
    <scope>NUCLEOTIDE SEQUENCE</scope>
    <source>
        <strain evidence="2">RADAR41</strain>
    </source>
</reference>
<protein>
    <submittedName>
        <fullName evidence="2">Phage portal protein</fullName>
    </submittedName>
</protein>
<feature type="region of interest" description="Disordered" evidence="1">
    <location>
        <begin position="485"/>
        <end position="525"/>
    </location>
</feature>
<proteinExistence type="predicted"/>
<feature type="compositionally biased region" description="Polar residues" evidence="1">
    <location>
        <begin position="508"/>
        <end position="525"/>
    </location>
</feature>